<dbReference type="EMBL" id="CP077302">
    <property type="protein sequence ID" value="QXB19600.1"/>
    <property type="molecule type" value="Genomic_DNA"/>
</dbReference>
<dbReference type="Pfam" id="PF14014">
    <property type="entry name" value="DUF4230"/>
    <property type="match status" value="1"/>
</dbReference>
<protein>
    <submittedName>
        <fullName evidence="1">DUF4230 domain-containing protein</fullName>
    </submittedName>
</protein>
<proteinExistence type="predicted"/>
<sequence>MGETRVDSTTIGASFEDIAELSVEEYVFSDVGKFDQKGLEVLGLHVPFTGRNFLVTYDGRVTAGIRDATAIDVSVGSGSIDVVLPPVEVLSAHINADSVQVYDQSMNPINQIRVDDVTTFIAGQENAARDKAVSQGLLDRAGERTEHLVRSHIAALVQGTEQEDFDVRISWAQ</sequence>
<dbReference type="Proteomes" id="UP000683520">
    <property type="component" value="Chromosome"/>
</dbReference>
<evidence type="ECO:0000313" key="1">
    <source>
        <dbReference type="EMBL" id="QXB19600.1"/>
    </source>
</evidence>
<dbReference type="InterPro" id="IPR025324">
    <property type="entry name" value="DUF4230"/>
</dbReference>
<gene>
    <name evidence="1" type="ORF">I6L55_01315</name>
</gene>
<organism evidence="1 2">
    <name type="scientific">Corynebacterium coyleae</name>
    <dbReference type="NCBI Taxonomy" id="53374"/>
    <lineage>
        <taxon>Bacteria</taxon>
        <taxon>Bacillati</taxon>
        <taxon>Actinomycetota</taxon>
        <taxon>Actinomycetes</taxon>
        <taxon>Mycobacteriales</taxon>
        <taxon>Corynebacteriaceae</taxon>
        <taxon>Corynebacterium</taxon>
    </lineage>
</organism>
<accession>A0ABX8KZG5</accession>
<reference evidence="1 2" key="1">
    <citation type="submission" date="2021-06" db="EMBL/GenBank/DDBJ databases">
        <title>FDA dAtabase for Regulatory Grade micrObial Sequences (FDA-ARGOS): Supporting development and validation of Infectious Disease Dx tests.</title>
        <authorList>
            <person name="Sproer C."/>
            <person name="Gronow S."/>
            <person name="Severitt S."/>
            <person name="Schroder I."/>
            <person name="Tallon L."/>
            <person name="Sadzewicz L."/>
            <person name="Zhao X."/>
            <person name="Boylan J."/>
            <person name="Ott S."/>
            <person name="Bowen H."/>
            <person name="Vavikolanu K."/>
            <person name="Mehta A."/>
            <person name="Aluvathingal J."/>
            <person name="Nadendla S."/>
            <person name="Lowell S."/>
            <person name="Myers T."/>
            <person name="Yan Y."/>
        </authorList>
    </citation>
    <scope>NUCLEOTIDE SEQUENCE [LARGE SCALE GENOMIC DNA]</scope>
    <source>
        <strain evidence="1 2">FDAARGOS 1425</strain>
    </source>
</reference>
<evidence type="ECO:0000313" key="2">
    <source>
        <dbReference type="Proteomes" id="UP000683520"/>
    </source>
</evidence>
<keyword evidence="2" id="KW-1185">Reference proteome</keyword>
<name>A0ABX8KZG5_9CORY</name>